<feature type="transmembrane region" description="Helical" evidence="2">
    <location>
        <begin position="93"/>
        <end position="119"/>
    </location>
</feature>
<gene>
    <name evidence="3" type="ORF">DSM5745_07214</name>
</gene>
<dbReference type="GeneID" id="38117584"/>
<keyword evidence="2" id="KW-0812">Transmembrane</keyword>
<comment type="caution">
    <text evidence="3">The sequence shown here is derived from an EMBL/GenBank/DDBJ whole genome shotgun (WGS) entry which is preliminary data.</text>
</comment>
<organism evidence="3 4">
    <name type="scientific">Aspergillus mulundensis</name>
    <dbReference type="NCBI Taxonomy" id="1810919"/>
    <lineage>
        <taxon>Eukaryota</taxon>
        <taxon>Fungi</taxon>
        <taxon>Dikarya</taxon>
        <taxon>Ascomycota</taxon>
        <taxon>Pezizomycotina</taxon>
        <taxon>Eurotiomycetes</taxon>
        <taxon>Eurotiomycetidae</taxon>
        <taxon>Eurotiales</taxon>
        <taxon>Aspergillaceae</taxon>
        <taxon>Aspergillus</taxon>
        <taxon>Aspergillus subgen. Nidulantes</taxon>
    </lineage>
</organism>
<evidence type="ECO:0008006" key="5">
    <source>
        <dbReference type="Google" id="ProtNLM"/>
    </source>
</evidence>
<evidence type="ECO:0000256" key="1">
    <source>
        <dbReference type="SAM" id="MobiDB-lite"/>
    </source>
</evidence>
<keyword evidence="2" id="KW-0472">Membrane</keyword>
<feature type="compositionally biased region" description="Polar residues" evidence="1">
    <location>
        <begin position="135"/>
        <end position="156"/>
    </location>
</feature>
<name>A0A3D8RKG7_9EURO</name>
<protein>
    <recommendedName>
        <fullName evidence="5">Apple domain-containing protein</fullName>
    </recommendedName>
</protein>
<dbReference type="EMBL" id="PVWQ01000008">
    <property type="protein sequence ID" value="RDW74552.1"/>
    <property type="molecule type" value="Genomic_DNA"/>
</dbReference>
<dbReference type="AlphaFoldDB" id="A0A3D8RKG7"/>
<dbReference type="RefSeq" id="XP_026602320.1">
    <property type="nucleotide sequence ID" value="XM_026749230.1"/>
</dbReference>
<dbReference type="STRING" id="1810919.A0A3D8RKG7"/>
<dbReference type="OrthoDB" id="5358884at2759"/>
<keyword evidence="2" id="KW-1133">Transmembrane helix</keyword>
<feature type="region of interest" description="Disordered" evidence="1">
    <location>
        <begin position="118"/>
        <end position="188"/>
    </location>
</feature>
<accession>A0A3D8RKG7</accession>
<evidence type="ECO:0000256" key="2">
    <source>
        <dbReference type="SAM" id="Phobius"/>
    </source>
</evidence>
<proteinExistence type="predicted"/>
<sequence length="314" mass="32504">MSAGSNPNSNGIQGPRLSWDGLEVVHVPYQDRQPYLDVEYGKEAVGVMPLADSLAIEAVRSNSPRTFALEAVEAGETFKEGRRKRRICGLSPVVFWSVCALLVLVVIGAAVGGGVGGALSKNSDESSDEADTLHATATSTSDTNPLATSSNSSARETITPEASASPSPSTSTSMSTTLTASTTSSAPITSGTVGVAQNPCPGANSTLVTSSVGSNFIIQCNNDWPRGIEAADGSGDVSDLTRWTEYTLDDCIDRCVQYNSDLEPHKTRCKGVTYEANLTSSFGGGQGGNCFLKDKAGKLFPGSDTTMTAGVVAG</sequence>
<reference evidence="3 4" key="1">
    <citation type="journal article" date="2018" name="IMA Fungus">
        <title>IMA Genome-F 9: Draft genome sequence of Annulohypoxylon stygium, Aspergillus mulundensis, Berkeleyomyces basicola (syn. Thielaviopsis basicola), Ceratocystis smalleyi, two Cercospora beticola strains, Coleophoma cylindrospora, Fusarium fracticaudum, Phialophora cf. hyalina, and Morchella septimelata.</title>
        <authorList>
            <person name="Wingfield B.D."/>
            <person name="Bills G.F."/>
            <person name="Dong Y."/>
            <person name="Huang W."/>
            <person name="Nel W.J."/>
            <person name="Swalarsk-Parry B.S."/>
            <person name="Vaghefi N."/>
            <person name="Wilken P.M."/>
            <person name="An Z."/>
            <person name="de Beer Z.W."/>
            <person name="De Vos L."/>
            <person name="Chen L."/>
            <person name="Duong T.A."/>
            <person name="Gao Y."/>
            <person name="Hammerbacher A."/>
            <person name="Kikkert J.R."/>
            <person name="Li Y."/>
            <person name="Li H."/>
            <person name="Li K."/>
            <person name="Li Q."/>
            <person name="Liu X."/>
            <person name="Ma X."/>
            <person name="Naidoo K."/>
            <person name="Pethybridge S.J."/>
            <person name="Sun J."/>
            <person name="Steenkamp E.T."/>
            <person name="van der Nest M.A."/>
            <person name="van Wyk S."/>
            <person name="Wingfield M.J."/>
            <person name="Xiong C."/>
            <person name="Yue Q."/>
            <person name="Zhang X."/>
        </authorList>
    </citation>
    <scope>NUCLEOTIDE SEQUENCE [LARGE SCALE GENOMIC DNA]</scope>
    <source>
        <strain evidence="3 4">DSM 5745</strain>
    </source>
</reference>
<keyword evidence="4" id="KW-1185">Reference proteome</keyword>
<evidence type="ECO:0000313" key="4">
    <source>
        <dbReference type="Proteomes" id="UP000256690"/>
    </source>
</evidence>
<feature type="compositionally biased region" description="Low complexity" evidence="1">
    <location>
        <begin position="157"/>
        <end position="188"/>
    </location>
</feature>
<evidence type="ECO:0000313" key="3">
    <source>
        <dbReference type="EMBL" id="RDW74552.1"/>
    </source>
</evidence>
<dbReference type="Proteomes" id="UP000256690">
    <property type="component" value="Unassembled WGS sequence"/>
</dbReference>